<dbReference type="AlphaFoldDB" id="A0A367ZJG6"/>
<name>A0A367ZJG6_9BACT</name>
<dbReference type="EMBL" id="QOQW01000026">
    <property type="protein sequence ID" value="RCK78188.1"/>
    <property type="molecule type" value="Genomic_DNA"/>
</dbReference>
<protein>
    <submittedName>
        <fullName evidence="1">Uncharacterized protein</fullName>
    </submittedName>
</protein>
<reference evidence="1 2" key="1">
    <citation type="submission" date="2018-05" db="EMBL/GenBank/DDBJ databases">
        <title>A metagenomic window into the 2 km-deep terrestrial subsurface aquifer revealed taxonomically and functionally diverse microbial community comprising novel uncultured bacterial lineages.</title>
        <authorList>
            <person name="Kadnikov V.V."/>
            <person name="Mardanov A.V."/>
            <person name="Beletsky A.V."/>
            <person name="Banks D."/>
            <person name="Pimenov N.V."/>
            <person name="Frank Y.A."/>
            <person name="Karnachuk O.V."/>
            <person name="Ravin N.V."/>
        </authorList>
    </citation>
    <scope>NUCLEOTIDE SEQUENCE [LARGE SCALE GENOMIC DNA]</scope>
    <source>
        <strain evidence="1">BY5</strain>
    </source>
</reference>
<sequence>MSETTDGKVRPFEPGEDKRIAVEIMDDRGIESMTLIEVDA</sequence>
<evidence type="ECO:0000313" key="2">
    <source>
        <dbReference type="Proteomes" id="UP000252355"/>
    </source>
</evidence>
<comment type="caution">
    <text evidence="1">The sequence shown here is derived from an EMBL/GenBank/DDBJ whole genome shotgun (WGS) entry which is preliminary data.</text>
</comment>
<dbReference type="Proteomes" id="UP000252355">
    <property type="component" value="Unassembled WGS sequence"/>
</dbReference>
<proteinExistence type="predicted"/>
<organism evidence="1 2">
    <name type="scientific">Candidatus Ozemobacter sibiricus</name>
    <dbReference type="NCBI Taxonomy" id="2268124"/>
    <lineage>
        <taxon>Bacteria</taxon>
        <taxon>Candidatus Ozemobacteria</taxon>
        <taxon>Candidatus Ozemobacterales</taxon>
        <taxon>Candidatus Ozemobacteraceae</taxon>
        <taxon>Candidatus Ozemobacter</taxon>
    </lineage>
</organism>
<gene>
    <name evidence="1" type="ORF">OZSIB_1704</name>
</gene>
<accession>A0A367ZJG6</accession>
<evidence type="ECO:0000313" key="1">
    <source>
        <dbReference type="EMBL" id="RCK78188.1"/>
    </source>
</evidence>